<proteinExistence type="predicted"/>
<evidence type="ECO:0000313" key="2">
    <source>
        <dbReference type="Proteomes" id="UP000299102"/>
    </source>
</evidence>
<dbReference type="EMBL" id="BGZK01000658">
    <property type="protein sequence ID" value="GBP54983.1"/>
    <property type="molecule type" value="Genomic_DNA"/>
</dbReference>
<dbReference type="AlphaFoldDB" id="A0A4C1WVP3"/>
<keyword evidence="2" id="KW-1185">Reference proteome</keyword>
<gene>
    <name evidence="1" type="ORF">EVAR_50428_1</name>
</gene>
<organism evidence="1 2">
    <name type="scientific">Eumeta variegata</name>
    <name type="common">Bagworm moth</name>
    <name type="synonym">Eumeta japonica</name>
    <dbReference type="NCBI Taxonomy" id="151549"/>
    <lineage>
        <taxon>Eukaryota</taxon>
        <taxon>Metazoa</taxon>
        <taxon>Ecdysozoa</taxon>
        <taxon>Arthropoda</taxon>
        <taxon>Hexapoda</taxon>
        <taxon>Insecta</taxon>
        <taxon>Pterygota</taxon>
        <taxon>Neoptera</taxon>
        <taxon>Endopterygota</taxon>
        <taxon>Lepidoptera</taxon>
        <taxon>Glossata</taxon>
        <taxon>Ditrysia</taxon>
        <taxon>Tineoidea</taxon>
        <taxon>Psychidae</taxon>
        <taxon>Oiketicinae</taxon>
        <taxon>Eumeta</taxon>
    </lineage>
</organism>
<accession>A0A4C1WVP3</accession>
<reference evidence="1 2" key="1">
    <citation type="journal article" date="2019" name="Commun. Biol.">
        <title>The bagworm genome reveals a unique fibroin gene that provides high tensile strength.</title>
        <authorList>
            <person name="Kono N."/>
            <person name="Nakamura H."/>
            <person name="Ohtoshi R."/>
            <person name="Tomita M."/>
            <person name="Numata K."/>
            <person name="Arakawa K."/>
        </authorList>
    </citation>
    <scope>NUCLEOTIDE SEQUENCE [LARGE SCALE GENOMIC DNA]</scope>
</reference>
<comment type="caution">
    <text evidence="1">The sequence shown here is derived from an EMBL/GenBank/DDBJ whole genome shotgun (WGS) entry which is preliminary data.</text>
</comment>
<protein>
    <submittedName>
        <fullName evidence="1">Uncharacterized protein</fullName>
    </submittedName>
</protein>
<evidence type="ECO:0000313" key="1">
    <source>
        <dbReference type="EMBL" id="GBP54983.1"/>
    </source>
</evidence>
<name>A0A4C1WVP3_EUMVA</name>
<sequence>MIGLPRAQLENWCIACKCITSSEITERLSAPAQRFHSESERCKWEGHIKRIHACSKFYHNSFTIVALGHSAPTLGHHESRTANDRQRDQRLNVFPQARSEWFDSTKKLISQFARRLIELNASLRRQRY</sequence>
<dbReference type="Proteomes" id="UP000299102">
    <property type="component" value="Unassembled WGS sequence"/>
</dbReference>